<name>A0A9D3PTH9_MEGAT</name>
<feature type="compositionally biased region" description="Acidic residues" evidence="4">
    <location>
        <begin position="1030"/>
        <end position="1043"/>
    </location>
</feature>
<dbReference type="Pfam" id="PF24780">
    <property type="entry name" value="WD40_MABP1-WDR62_1st"/>
    <property type="match status" value="1"/>
</dbReference>
<feature type="compositionally biased region" description="Low complexity" evidence="4">
    <location>
        <begin position="1325"/>
        <end position="1356"/>
    </location>
</feature>
<feature type="compositionally biased region" description="Acidic residues" evidence="4">
    <location>
        <begin position="786"/>
        <end position="805"/>
    </location>
</feature>
<keyword evidence="2" id="KW-0677">Repeat</keyword>
<evidence type="ECO:0000256" key="1">
    <source>
        <dbReference type="ARBA" id="ARBA00022574"/>
    </source>
</evidence>
<feature type="region of interest" description="Disordered" evidence="4">
    <location>
        <begin position="1373"/>
        <end position="1462"/>
    </location>
</feature>
<evidence type="ECO:0000259" key="6">
    <source>
        <dbReference type="Pfam" id="PF24782"/>
    </source>
</evidence>
<keyword evidence="8" id="KW-1185">Reference proteome</keyword>
<gene>
    <name evidence="7" type="ORF">MATL_G00165400</name>
</gene>
<dbReference type="PANTHER" id="PTHR44813">
    <property type="entry name" value="MITOGEN-ACTIVATED PROTEIN KINASE-BINDING PROTEIN 1"/>
    <property type="match status" value="1"/>
</dbReference>
<feature type="compositionally biased region" description="Low complexity" evidence="4">
    <location>
        <begin position="997"/>
        <end position="1006"/>
    </location>
</feature>
<proteinExistence type="predicted"/>
<feature type="region of interest" description="Disordered" evidence="4">
    <location>
        <begin position="988"/>
        <end position="1056"/>
    </location>
</feature>
<dbReference type="InterPro" id="IPR056161">
    <property type="entry name" value="WD40_MABP1-WDR62_1st"/>
</dbReference>
<dbReference type="InterPro" id="IPR011047">
    <property type="entry name" value="Quinoprotein_ADH-like_sf"/>
</dbReference>
<dbReference type="PROSITE" id="PS50082">
    <property type="entry name" value="WD_REPEATS_2"/>
    <property type="match status" value="1"/>
</dbReference>
<dbReference type="OrthoDB" id="6154712at2759"/>
<comment type="caution">
    <text evidence="7">The sequence shown here is derived from an EMBL/GenBank/DDBJ whole genome shotgun (WGS) entry which is preliminary data.</text>
</comment>
<feature type="compositionally biased region" description="Polar residues" evidence="4">
    <location>
        <begin position="1402"/>
        <end position="1429"/>
    </location>
</feature>
<dbReference type="Gene3D" id="2.130.10.10">
    <property type="entry name" value="YVTN repeat-like/Quinoprotein amine dehydrogenase"/>
    <property type="match status" value="4"/>
</dbReference>
<dbReference type="InterPro" id="IPR056162">
    <property type="entry name" value="WD40_MABP1-WDR62_2nd"/>
</dbReference>
<dbReference type="GO" id="GO:0043124">
    <property type="term" value="P:negative regulation of canonical NF-kappaB signal transduction"/>
    <property type="evidence" value="ECO:0007669"/>
    <property type="project" value="TreeGrafter"/>
</dbReference>
<evidence type="ECO:0000256" key="4">
    <source>
        <dbReference type="SAM" id="MobiDB-lite"/>
    </source>
</evidence>
<feature type="compositionally biased region" description="Basic and acidic residues" evidence="4">
    <location>
        <begin position="1137"/>
        <end position="1150"/>
    </location>
</feature>
<keyword evidence="1 3" id="KW-0853">WD repeat</keyword>
<sequence>MTVEGSTIKSRIKNLLRSPSIKLRRNKPGSNKENLANKVTLEKVLGITASGNRGLACDPRSGLVAYPAGCVVVLLNPKKNKQHHILNSSRKTITTLSFSPDGKYLVTGESGHMPAVRVWEVVERSQVAELQEHKYGVSCVAFSPNSKYIVSVGYQHDMIINVWAWKKNIVVAANKVSSKVSAVSFSEDSSYFVTAGNRHVKFWYLDHTRSSKVNATVPLLGRSGLLGELRNNFFSDVACGKGRKAESTFCITSSGLLCEFNEKRLLDKWVELRRNDSITTSLATSLSVSEELIFCGCADGTIRAFSPINLHFICTLPQPHSLGTDIAAVTEASHLFSYKLEGRFPDTVAVSYDPTNRWLSCVYNDHSLYVWDTRDLRKVGKVYSALYHAACVWSVEVYPEVANGEQACLSPGSFLSCSSDNTIRLWNTDGHSSTLSHNVISNDLLKIIYMDNNNGTLLDAECLATSNTEKADPQTSENRSGIRTMCVSPDGQHLASGDRIGTLRIHELQSMEEILKVEAHDAEILCLEYSKPETGMKLLATASRDRLIHVLDAEQEYSLLQTLDDHSSSITAVRFAANEGKVRMISCGADKSIYFRTAKKMSDGTEFTRTHHIVRKTTLYDMDVDPTHKYAAISCQDRCIRIFNISNGKQKKLYKGSQGEDGTLIKVQIDPSGLYVATSCSDKNLSIFDFYSGECVATMFGHSEIVTGMKFTNDCKHLISVSGDSCIFVWRLNPELTISMRQRLSELRQKGRPIQKTPPHKPSPLSTRREVCSAPTLVTLSSDSDKEAEEDGFQEEEEEEEEAPEEVPLHISSGSSTGEDIGTGDNGHNSQRKMKQDTMVGGKRVETPVRAEVPTSRPRRRWSRRIGNMELMVKSMLDLRQLESFTMLSTPSTALPITLSREELAQIGSTTSLQTTGVLVVRSEERIQRLFPRPHSIWLTPKTPETEGAVLYPEGCKDQDSLTCSEYQVRERPHGPLGRCYHRNECHDKHSPDSACSVDYSSSRLSSPDRPREDSEATEPLSVDGNSSELEGEELEEELEEEGVERGVATGAVPQTPDQETFLKQHFETLADLNSTASPTRTQSSTESVSISAWFLSQSSTSRNPFPFPSKLAGEVRAAGGAVRPLVSEVRPLMEQGQRKCAEDRTELDPLLRSTPQKKTTPGVDPHRVANPTAKASTPSVGTEGLRKSQSVQNLDTIADGLRTPYRPSREVAPQPSERDHRTTPHRSLPAAPTSPQHRDSGLPLPKALKARSYMSPTTSSMAKMSRSVSMGDSLNLGEPSEVLLSPSSSIESGSRRGSGCDTPAFKGSSSNKSKAACLPMANVSATTAPPSGPSTPRAAVAPTLSTVSSSTPSSKVLQAKLTNSLCSHLTLEIPKPLPDRPSVAGLSPNSKPSKAPRDNLSPRSPTSAFLSQSALQRQSQTPMSSSNVPLVATLPANPCRTSTESAGLDNAGTPLRPVGERGKEEVEEEAPRAELEIPLLAGPVPLLAPPSPRDPDTSLNVEACHLVARELQSSMKKAAHLYRTVNTAEEEPSMELREMAQVLLEAFRAVQAELDLLPSFVPTGRTESTLCAFGSRDGGPSEEKTLALLEQYSELLLKAVEKRLDNKL</sequence>
<dbReference type="EMBL" id="JAFDVH010000013">
    <property type="protein sequence ID" value="KAG7466502.1"/>
    <property type="molecule type" value="Genomic_DNA"/>
</dbReference>
<dbReference type="PROSITE" id="PS50294">
    <property type="entry name" value="WD_REPEATS_REGION"/>
    <property type="match status" value="1"/>
</dbReference>
<dbReference type="GO" id="GO:0005737">
    <property type="term" value="C:cytoplasm"/>
    <property type="evidence" value="ECO:0007669"/>
    <property type="project" value="TreeGrafter"/>
</dbReference>
<dbReference type="GO" id="GO:0046330">
    <property type="term" value="P:positive regulation of JNK cascade"/>
    <property type="evidence" value="ECO:0007669"/>
    <property type="project" value="TreeGrafter"/>
</dbReference>
<feature type="region of interest" description="Disordered" evidence="4">
    <location>
        <begin position="1135"/>
        <end position="1356"/>
    </location>
</feature>
<dbReference type="SMART" id="SM00320">
    <property type="entry name" value="WD40"/>
    <property type="match status" value="12"/>
</dbReference>
<evidence type="ECO:0008006" key="9">
    <source>
        <dbReference type="Google" id="ProtNLM"/>
    </source>
</evidence>
<dbReference type="PANTHER" id="PTHR44813:SF1">
    <property type="entry name" value="MITOGEN-ACTIVATED PROTEIN KINASE-BINDING PROTEIN 1"/>
    <property type="match status" value="1"/>
</dbReference>
<dbReference type="SUPFAM" id="SSF50998">
    <property type="entry name" value="Quinoprotein alcohol dehydrogenase-like"/>
    <property type="match status" value="2"/>
</dbReference>
<evidence type="ECO:0000313" key="7">
    <source>
        <dbReference type="EMBL" id="KAG7466502.1"/>
    </source>
</evidence>
<dbReference type="InterPro" id="IPR001680">
    <property type="entry name" value="WD40_rpt"/>
</dbReference>
<evidence type="ECO:0000256" key="3">
    <source>
        <dbReference type="PROSITE-ProRule" id="PRU00221"/>
    </source>
</evidence>
<protein>
    <recommendedName>
        <fullName evidence="9">Mitogen-activated protein kinase binding protein 1</fullName>
    </recommendedName>
</protein>
<feature type="compositionally biased region" description="Polar residues" evidence="4">
    <location>
        <begin position="1255"/>
        <end position="1273"/>
    </location>
</feature>
<feature type="domain" description="MABP1/WDR62 second WD40" evidence="6">
    <location>
        <begin position="392"/>
        <end position="732"/>
    </location>
</feature>
<feature type="compositionally biased region" description="Low complexity" evidence="4">
    <location>
        <begin position="1277"/>
        <end position="1300"/>
    </location>
</feature>
<dbReference type="Pfam" id="PF24782">
    <property type="entry name" value="WD40_MABP1-WDR62_2nd"/>
    <property type="match status" value="1"/>
</dbReference>
<evidence type="ECO:0000256" key="2">
    <source>
        <dbReference type="ARBA" id="ARBA00022737"/>
    </source>
</evidence>
<organism evidence="7 8">
    <name type="scientific">Megalops atlanticus</name>
    <name type="common">Tarpon</name>
    <name type="synonym">Clupea gigantea</name>
    <dbReference type="NCBI Taxonomy" id="7932"/>
    <lineage>
        <taxon>Eukaryota</taxon>
        <taxon>Metazoa</taxon>
        <taxon>Chordata</taxon>
        <taxon>Craniata</taxon>
        <taxon>Vertebrata</taxon>
        <taxon>Euteleostomi</taxon>
        <taxon>Actinopterygii</taxon>
        <taxon>Neopterygii</taxon>
        <taxon>Teleostei</taxon>
        <taxon>Elopiformes</taxon>
        <taxon>Megalopidae</taxon>
        <taxon>Megalops</taxon>
    </lineage>
</organism>
<evidence type="ECO:0000313" key="8">
    <source>
        <dbReference type="Proteomes" id="UP001046870"/>
    </source>
</evidence>
<dbReference type="InterPro" id="IPR055292">
    <property type="entry name" value="MABP1"/>
</dbReference>
<dbReference type="Proteomes" id="UP001046870">
    <property type="component" value="Chromosome 13"/>
</dbReference>
<reference evidence="7" key="1">
    <citation type="submission" date="2021-01" db="EMBL/GenBank/DDBJ databases">
        <authorList>
            <person name="Zahm M."/>
            <person name="Roques C."/>
            <person name="Cabau C."/>
            <person name="Klopp C."/>
            <person name="Donnadieu C."/>
            <person name="Jouanno E."/>
            <person name="Lampietro C."/>
            <person name="Louis A."/>
            <person name="Herpin A."/>
            <person name="Echchiki A."/>
            <person name="Berthelot C."/>
            <person name="Parey E."/>
            <person name="Roest-Crollius H."/>
            <person name="Braasch I."/>
            <person name="Postlethwait J."/>
            <person name="Bobe J."/>
            <person name="Montfort J."/>
            <person name="Bouchez O."/>
            <person name="Begum T."/>
            <person name="Mejri S."/>
            <person name="Adams A."/>
            <person name="Chen W.-J."/>
            <person name="Guiguen Y."/>
        </authorList>
    </citation>
    <scope>NUCLEOTIDE SEQUENCE</scope>
    <source>
        <strain evidence="7">YG-15Mar2019-1</strain>
        <tissue evidence="7">Brain</tissue>
    </source>
</reference>
<evidence type="ECO:0000259" key="5">
    <source>
        <dbReference type="Pfam" id="PF24780"/>
    </source>
</evidence>
<feature type="repeat" description="WD" evidence="3">
    <location>
        <begin position="699"/>
        <end position="740"/>
    </location>
</feature>
<dbReference type="InterPro" id="IPR015943">
    <property type="entry name" value="WD40/YVTN_repeat-like_dom_sf"/>
</dbReference>
<feature type="region of interest" description="Disordered" evidence="4">
    <location>
        <begin position="747"/>
        <end position="846"/>
    </location>
</feature>
<dbReference type="FunFam" id="2.130.10.10:FF:000046">
    <property type="entry name" value="WD repeat-containing protein 62 isoform 1"/>
    <property type="match status" value="1"/>
</dbReference>
<feature type="domain" description="MABP1/WDR62 first WD40" evidence="5">
    <location>
        <begin position="53"/>
        <end position="386"/>
    </location>
</feature>
<accession>A0A9D3PTH9</accession>